<name>A0A1E3W0B0_9HYPH</name>
<dbReference type="STRING" id="1774968.AUC68_04095"/>
<evidence type="ECO:0000256" key="7">
    <source>
        <dbReference type="ARBA" id="ARBA00023002"/>
    </source>
</evidence>
<dbReference type="InterPro" id="IPR040125">
    <property type="entry name" value="Squalene_monox"/>
</dbReference>
<evidence type="ECO:0000256" key="4">
    <source>
        <dbReference type="ARBA" id="ARBA00012312"/>
    </source>
</evidence>
<dbReference type="PANTHER" id="PTHR10835:SF0">
    <property type="entry name" value="SQUALENE MONOOXYGENASE"/>
    <property type="match status" value="1"/>
</dbReference>
<reference evidence="10 11" key="1">
    <citation type="journal article" date="2016" name="Environ. Microbiol.">
        <title>New Methyloceanibacter diversity from North Sea sediments includes methanotroph containing solely the soluble methane monooxygenase.</title>
        <authorList>
            <person name="Vekeman B."/>
            <person name="Kerckhof F.M."/>
            <person name="Cremers G."/>
            <person name="de Vos P."/>
            <person name="Vandamme P."/>
            <person name="Boon N."/>
            <person name="Op den Camp H.J."/>
            <person name="Heylen K."/>
        </authorList>
    </citation>
    <scope>NUCLEOTIDE SEQUENCE [LARGE SCALE GENOMIC DNA]</scope>
    <source>
        <strain evidence="10 11">R-67174</strain>
    </source>
</reference>
<dbReference type="AlphaFoldDB" id="A0A1E3W0B0"/>
<protein>
    <recommendedName>
        <fullName evidence="4">squalene monooxygenase</fullName>
        <ecNumber evidence="4">1.14.14.17</ecNumber>
    </recommendedName>
</protein>
<comment type="caution">
    <text evidence="10">The sequence shown here is derived from an EMBL/GenBank/DDBJ whole genome shotgun (WGS) entry which is preliminary data.</text>
</comment>
<accession>A0A1E3W0B0</accession>
<evidence type="ECO:0000256" key="3">
    <source>
        <dbReference type="ARBA" id="ARBA00008802"/>
    </source>
</evidence>
<dbReference type="Gene3D" id="3.50.50.60">
    <property type="entry name" value="FAD/NAD(P)-binding domain"/>
    <property type="match status" value="2"/>
</dbReference>
<organism evidence="10 11">
    <name type="scientific">Methyloceanibacter methanicus</name>
    <dbReference type="NCBI Taxonomy" id="1774968"/>
    <lineage>
        <taxon>Bacteria</taxon>
        <taxon>Pseudomonadati</taxon>
        <taxon>Pseudomonadota</taxon>
        <taxon>Alphaproteobacteria</taxon>
        <taxon>Hyphomicrobiales</taxon>
        <taxon>Hyphomicrobiaceae</taxon>
        <taxon>Methyloceanibacter</taxon>
    </lineage>
</organism>
<evidence type="ECO:0000256" key="6">
    <source>
        <dbReference type="ARBA" id="ARBA00022827"/>
    </source>
</evidence>
<keyword evidence="7" id="KW-0560">Oxidoreductase</keyword>
<comment type="similarity">
    <text evidence="3">Belongs to the squalene monooxygenase family.</text>
</comment>
<dbReference type="InterPro" id="IPR036188">
    <property type="entry name" value="FAD/NAD-bd_sf"/>
</dbReference>
<dbReference type="GO" id="GO:0016020">
    <property type="term" value="C:membrane"/>
    <property type="evidence" value="ECO:0007669"/>
    <property type="project" value="UniProtKB-SubCell"/>
</dbReference>
<evidence type="ECO:0000256" key="2">
    <source>
        <dbReference type="ARBA" id="ARBA00004370"/>
    </source>
</evidence>
<dbReference type="SUPFAM" id="SSF51905">
    <property type="entry name" value="FAD/NAD(P)-binding domain"/>
    <property type="match status" value="1"/>
</dbReference>
<dbReference type="EC" id="1.14.14.17" evidence="4"/>
<dbReference type="Pfam" id="PF08491">
    <property type="entry name" value="SE"/>
    <property type="match status" value="1"/>
</dbReference>
<comment type="subcellular location">
    <subcellularLocation>
        <location evidence="2">Membrane</location>
    </subcellularLocation>
</comment>
<comment type="cofactor">
    <cofactor evidence="1">
        <name>FAD</name>
        <dbReference type="ChEBI" id="CHEBI:57692"/>
    </cofactor>
</comment>
<dbReference type="GO" id="GO:0016126">
    <property type="term" value="P:sterol biosynthetic process"/>
    <property type="evidence" value="ECO:0007669"/>
    <property type="project" value="InterPro"/>
</dbReference>
<dbReference type="PANTHER" id="PTHR10835">
    <property type="entry name" value="SQUALENE MONOOXYGENASE"/>
    <property type="match status" value="1"/>
</dbReference>
<keyword evidence="6" id="KW-0274">FAD</keyword>
<evidence type="ECO:0000256" key="1">
    <source>
        <dbReference type="ARBA" id="ARBA00001974"/>
    </source>
</evidence>
<dbReference type="InterPro" id="IPR013698">
    <property type="entry name" value="Squalene_epoxidase"/>
</dbReference>
<evidence type="ECO:0000256" key="8">
    <source>
        <dbReference type="ARBA" id="ARBA00023136"/>
    </source>
</evidence>
<keyword evidence="5" id="KW-0285">Flavoprotein</keyword>
<feature type="domain" description="Squalene epoxidase" evidence="9">
    <location>
        <begin position="144"/>
        <end position="384"/>
    </location>
</feature>
<evidence type="ECO:0000256" key="5">
    <source>
        <dbReference type="ARBA" id="ARBA00022630"/>
    </source>
</evidence>
<gene>
    <name evidence="10" type="ORF">AUC68_04095</name>
</gene>
<evidence type="ECO:0000313" key="10">
    <source>
        <dbReference type="EMBL" id="ODR99199.1"/>
    </source>
</evidence>
<dbReference type="GO" id="GO:0050660">
    <property type="term" value="F:flavin adenine dinucleotide binding"/>
    <property type="evidence" value="ECO:0007669"/>
    <property type="project" value="InterPro"/>
</dbReference>
<dbReference type="PRINTS" id="PR00420">
    <property type="entry name" value="RNGMNOXGNASE"/>
</dbReference>
<keyword evidence="8" id="KW-0472">Membrane</keyword>
<proteinExistence type="inferred from homology"/>
<dbReference type="Proteomes" id="UP000094501">
    <property type="component" value="Unassembled WGS sequence"/>
</dbReference>
<dbReference type="EMBL" id="LPWG01000011">
    <property type="protein sequence ID" value="ODR99199.1"/>
    <property type="molecule type" value="Genomic_DNA"/>
</dbReference>
<dbReference type="GO" id="GO:0004506">
    <property type="term" value="F:squalene monooxygenase activity"/>
    <property type="evidence" value="ECO:0007669"/>
    <property type="project" value="UniProtKB-EC"/>
</dbReference>
<evidence type="ECO:0000259" key="9">
    <source>
        <dbReference type="Pfam" id="PF08491"/>
    </source>
</evidence>
<evidence type="ECO:0000313" key="11">
    <source>
        <dbReference type="Proteomes" id="UP000094501"/>
    </source>
</evidence>
<keyword evidence="11" id="KW-1185">Reference proteome</keyword>
<sequence>MIGAGPIGCAAAIAFARHGATVLLLESNPRASERFAGEWIHPSGVQSLERLGLGALEAITENGPRRGFVVHPEDGSEPIVLPYPDGMTAASFDHGELVSELRRKAAALPGIDYVTPARLTRLSPAPAYFDSNSGAEIQINAARIVAADGRRSGTRRLLGLGDGSVGISIMGGIVLNDVDLPAEGYGHVMSGGPGPIMVYRIGANKVRMCLDIPPSAAGLRRDTAALHDAVAPVLPAGMAKAFAVSLKARKPAWMETRFQTRTEYGRGNVALVGDAVGCTHPLTAIGISLGLMDVEALLDSADVADYARHRRTAARVPEMLSNALYQVFSENSYDTVAIRRSMYDAWRTSAAERRRTMGLLAATDLRGRSFATSFFRIGFTAARRTVGREARAGHWRGARHALSAFASWSTWPLAGLIPGYRKIPAHLTAPRAGRPG</sequence>